<gene>
    <name evidence="2" type="ORF">LZ495_37205</name>
</gene>
<dbReference type="InterPro" id="IPR004675">
    <property type="entry name" value="AhpD_core"/>
</dbReference>
<dbReference type="Proteomes" id="UP001165378">
    <property type="component" value="Unassembled WGS sequence"/>
</dbReference>
<name>A0AA41Q9H5_9ACTN</name>
<dbReference type="AlphaFoldDB" id="A0AA41Q9H5"/>
<evidence type="ECO:0000259" key="1">
    <source>
        <dbReference type="Pfam" id="PF02627"/>
    </source>
</evidence>
<dbReference type="SUPFAM" id="SSF69118">
    <property type="entry name" value="AhpD-like"/>
    <property type="match status" value="1"/>
</dbReference>
<comment type="caution">
    <text evidence="2">The sequence shown here is derived from an EMBL/GenBank/DDBJ whole genome shotgun (WGS) entry which is preliminary data.</text>
</comment>
<dbReference type="GO" id="GO:0051920">
    <property type="term" value="F:peroxiredoxin activity"/>
    <property type="evidence" value="ECO:0007669"/>
    <property type="project" value="InterPro"/>
</dbReference>
<dbReference type="RefSeq" id="WP_235057599.1">
    <property type="nucleotide sequence ID" value="NZ_JAKFHA010000039.1"/>
</dbReference>
<dbReference type="PANTHER" id="PTHR34846:SF5">
    <property type="entry name" value="CARBOXYMUCONOLACTONE DECARBOXYLASE-LIKE DOMAIN-CONTAINING PROTEIN"/>
    <property type="match status" value="1"/>
</dbReference>
<dbReference type="EMBL" id="JAKFHA010000039">
    <property type="protein sequence ID" value="MCF2532824.1"/>
    <property type="molecule type" value="Genomic_DNA"/>
</dbReference>
<dbReference type="NCBIfam" id="TIGR00778">
    <property type="entry name" value="ahpD_dom"/>
    <property type="match status" value="1"/>
</dbReference>
<dbReference type="InterPro" id="IPR003779">
    <property type="entry name" value="CMD-like"/>
</dbReference>
<evidence type="ECO:0000313" key="3">
    <source>
        <dbReference type="Proteomes" id="UP001165378"/>
    </source>
</evidence>
<dbReference type="PANTHER" id="PTHR34846">
    <property type="entry name" value="4-CARBOXYMUCONOLACTONE DECARBOXYLASE FAMILY PROTEIN (AFU_ORTHOLOGUE AFUA_6G11590)"/>
    <property type="match status" value="1"/>
</dbReference>
<dbReference type="Pfam" id="PF02627">
    <property type="entry name" value="CMD"/>
    <property type="match status" value="1"/>
</dbReference>
<protein>
    <submittedName>
        <fullName evidence="2">Carboxymuconolactone decarboxylase family protein</fullName>
    </submittedName>
</protein>
<accession>A0AA41Q9H5</accession>
<dbReference type="InterPro" id="IPR029032">
    <property type="entry name" value="AhpD-like"/>
</dbReference>
<organism evidence="2 3">
    <name type="scientific">Yinghuangia soli</name>
    <dbReference type="NCBI Taxonomy" id="2908204"/>
    <lineage>
        <taxon>Bacteria</taxon>
        <taxon>Bacillati</taxon>
        <taxon>Actinomycetota</taxon>
        <taxon>Actinomycetes</taxon>
        <taxon>Kitasatosporales</taxon>
        <taxon>Streptomycetaceae</taxon>
        <taxon>Yinghuangia</taxon>
    </lineage>
</organism>
<keyword evidence="3" id="KW-1185">Reference proteome</keyword>
<sequence>MQQRMNMFEVAPEGYKAVLGLEQYVRANVDHTLLELVKLRASMLNNCAFCVDMHSTDALKAGEDVRRLFAVSAWRESPFFSAEEQAALALTDEVTELGEHGVTDEVWAAAQDAFSDRELADLILAISTINVWNRIGVSTHLQPPAL</sequence>
<feature type="domain" description="Carboxymuconolactone decarboxylase-like" evidence="1">
    <location>
        <begin position="12"/>
        <end position="93"/>
    </location>
</feature>
<evidence type="ECO:0000313" key="2">
    <source>
        <dbReference type="EMBL" id="MCF2532824.1"/>
    </source>
</evidence>
<reference evidence="2" key="1">
    <citation type="submission" date="2022-01" db="EMBL/GenBank/DDBJ databases">
        <title>Genome-Based Taxonomic Classification of the Phylum Actinobacteria.</title>
        <authorList>
            <person name="Gao Y."/>
        </authorList>
    </citation>
    <scope>NUCLEOTIDE SEQUENCE</scope>
    <source>
        <strain evidence="2">KLBMP 8922</strain>
    </source>
</reference>
<proteinExistence type="predicted"/>
<dbReference type="Gene3D" id="1.20.1290.10">
    <property type="entry name" value="AhpD-like"/>
    <property type="match status" value="1"/>
</dbReference>